<gene>
    <name evidence="2" type="ORF">E4U42_003436</name>
</gene>
<accession>A0A8K0J7D9</accession>
<dbReference type="Proteomes" id="UP000811619">
    <property type="component" value="Unassembled WGS sequence"/>
</dbReference>
<feature type="compositionally biased region" description="Basic and acidic residues" evidence="1">
    <location>
        <begin position="367"/>
        <end position="387"/>
    </location>
</feature>
<keyword evidence="3" id="KW-1185">Reference proteome</keyword>
<organism evidence="2 3">
    <name type="scientific">Claviceps africana</name>
    <dbReference type="NCBI Taxonomy" id="83212"/>
    <lineage>
        <taxon>Eukaryota</taxon>
        <taxon>Fungi</taxon>
        <taxon>Dikarya</taxon>
        <taxon>Ascomycota</taxon>
        <taxon>Pezizomycotina</taxon>
        <taxon>Sordariomycetes</taxon>
        <taxon>Hypocreomycetidae</taxon>
        <taxon>Hypocreales</taxon>
        <taxon>Clavicipitaceae</taxon>
        <taxon>Claviceps</taxon>
    </lineage>
</organism>
<feature type="region of interest" description="Disordered" evidence="1">
    <location>
        <begin position="361"/>
        <end position="418"/>
    </location>
</feature>
<dbReference type="OrthoDB" id="4960974at2759"/>
<evidence type="ECO:0000313" key="2">
    <source>
        <dbReference type="EMBL" id="KAG5926317.1"/>
    </source>
</evidence>
<comment type="caution">
    <text evidence="2">The sequence shown here is derived from an EMBL/GenBank/DDBJ whole genome shotgun (WGS) entry which is preliminary data.</text>
</comment>
<dbReference type="EMBL" id="SRPY01000277">
    <property type="protein sequence ID" value="KAG5926317.1"/>
    <property type="molecule type" value="Genomic_DNA"/>
</dbReference>
<evidence type="ECO:0000313" key="3">
    <source>
        <dbReference type="Proteomes" id="UP000811619"/>
    </source>
</evidence>
<sequence length="418" mass="46561">MNGHLEPGCLTEIAQQALALMDSTRSDSGSSPLIKAEPDTDDTTMVDVPPVQDHRPVIEAGPDTDESFPHTMVGVSHDAIVQTEPDQEGFPHAMVGVSSVRDHGPIIKTEPEAEALALFPELNHESTHSLYGAREPVFRGSVYISFRPRAMQIAMAVQQDGSSQDHMVFWTGAAFPRRSQTAAYSVASQFNRGGWGASRFNRGGWGFKFHREQARHTLKYLNLKSIELALKEAVEHIRSTRHNARTIIFFNGDRTAVQAVKSLPRYTSREVFSEARRILDVLQSISELSRWLAECNTLLELLWMPRHDIRGGLLARTAASYASSRPNGLVGESWTFPQQAFVNNIVDEATFNPEMLDETMAEAEAEAEAKVKKEEDAEADAKVKKEEEAEMNTDMDMKDEHDDNDNKPNALVKVEADD</sequence>
<evidence type="ECO:0000256" key="1">
    <source>
        <dbReference type="SAM" id="MobiDB-lite"/>
    </source>
</evidence>
<protein>
    <submittedName>
        <fullName evidence="2">Uncharacterized protein</fullName>
    </submittedName>
</protein>
<dbReference type="AlphaFoldDB" id="A0A8K0J7D9"/>
<proteinExistence type="predicted"/>
<name>A0A8K0J7D9_9HYPO</name>
<feature type="compositionally biased region" description="Basic and acidic residues" evidence="1">
    <location>
        <begin position="395"/>
        <end position="406"/>
    </location>
</feature>
<reference evidence="2" key="1">
    <citation type="journal article" date="2020" name="bioRxiv">
        <title>Whole genome comparisons of ergot fungi reveals the divergence and evolution of species within the genus Claviceps are the result of varying mechanisms driving genome evolution and host range expansion.</title>
        <authorList>
            <person name="Wyka S.A."/>
            <person name="Mondo S.J."/>
            <person name="Liu M."/>
            <person name="Dettman J."/>
            <person name="Nalam V."/>
            <person name="Broders K.D."/>
        </authorList>
    </citation>
    <scope>NUCLEOTIDE SEQUENCE</scope>
    <source>
        <strain evidence="2">CCC 489</strain>
    </source>
</reference>
<feature type="region of interest" description="Disordered" evidence="1">
    <location>
        <begin position="22"/>
        <end position="47"/>
    </location>
</feature>